<reference evidence="2 3" key="1">
    <citation type="submission" date="2016-11" db="EMBL/GenBank/DDBJ databases">
        <authorList>
            <person name="Varghese N."/>
            <person name="Submissions S."/>
        </authorList>
    </citation>
    <scope>NUCLEOTIDE SEQUENCE [LARGE SCALE GENOMIC DNA]</scope>
    <source>
        <strain evidence="2 3">CGMCC 1.12174</strain>
        <strain evidence="1 4">DSM 26351</strain>
    </source>
</reference>
<evidence type="ECO:0000313" key="1">
    <source>
        <dbReference type="EMBL" id="SFB87525.1"/>
    </source>
</evidence>
<evidence type="ECO:0000313" key="3">
    <source>
        <dbReference type="Proteomes" id="UP000184031"/>
    </source>
</evidence>
<comment type="caution">
    <text evidence="2">The sequence shown here is derived from an EMBL/GenBank/DDBJ whole genome shotgun (WGS) entry which is preliminary data.</text>
</comment>
<dbReference type="STRING" id="1055723.SAMN05216293_1334"/>
<accession>A0A1M6TDQ5</accession>
<protein>
    <submittedName>
        <fullName evidence="2">Uncharacterized protein</fullName>
    </submittedName>
</protein>
<dbReference type="OrthoDB" id="1356856at2"/>
<evidence type="ECO:0000313" key="2">
    <source>
        <dbReference type="EMBL" id="SHK55127.1"/>
    </source>
</evidence>
<name>A0A1M6TDQ5_9FLAO</name>
<organism evidence="2 3">
    <name type="scientific">Flagellimonas taeanensis</name>
    <dbReference type="NCBI Taxonomy" id="1005926"/>
    <lineage>
        <taxon>Bacteria</taxon>
        <taxon>Pseudomonadati</taxon>
        <taxon>Bacteroidota</taxon>
        <taxon>Flavobacteriia</taxon>
        <taxon>Flavobacteriales</taxon>
        <taxon>Flavobacteriaceae</taxon>
        <taxon>Flagellimonas</taxon>
    </lineage>
</organism>
<gene>
    <name evidence="1" type="ORF">SAMN04487891_103172</name>
    <name evidence="2" type="ORF">SAMN05216293_1334</name>
</gene>
<dbReference type="EMBL" id="FOKU01000003">
    <property type="protein sequence ID" value="SFB87525.1"/>
    <property type="molecule type" value="Genomic_DNA"/>
</dbReference>
<evidence type="ECO:0000313" key="4">
    <source>
        <dbReference type="Proteomes" id="UP000198940"/>
    </source>
</evidence>
<proteinExistence type="predicted"/>
<dbReference type="AlphaFoldDB" id="A0A1M6TDQ5"/>
<keyword evidence="4" id="KW-1185">Reference proteome</keyword>
<dbReference type="EMBL" id="FRAT01000003">
    <property type="protein sequence ID" value="SHK55127.1"/>
    <property type="molecule type" value="Genomic_DNA"/>
</dbReference>
<dbReference type="Proteomes" id="UP000184031">
    <property type="component" value="Unassembled WGS sequence"/>
</dbReference>
<dbReference type="RefSeq" id="WP_072878153.1">
    <property type="nucleotide sequence ID" value="NZ_FOKU01000003.1"/>
</dbReference>
<dbReference type="Proteomes" id="UP000198940">
    <property type="component" value="Unassembled WGS sequence"/>
</dbReference>
<sequence>MKSKITLTIIIVVTFILGFYTLSQKIWNKFGTDDDIFKDITVKYYNDSINGVVTKKYIDWSQHGYKKIVIVNKVNQTKEFRLDYEWYGLFTFIEPGDSIFKYKKSLDMRLARGKIDTIIRLNFSSLKNSDYYIDYLYQLDSIYDK</sequence>